<keyword evidence="2 11" id="KW-0436">Ligase</keyword>
<keyword evidence="8 11" id="KW-0520">NAD</keyword>
<dbReference type="InterPro" id="IPR013839">
    <property type="entry name" value="DNAligase_adenylation"/>
</dbReference>
<evidence type="ECO:0000256" key="9">
    <source>
        <dbReference type="ARBA" id="ARBA00023204"/>
    </source>
</evidence>
<keyword evidence="11" id="KW-0464">Manganese</keyword>
<comment type="catalytic activity">
    <reaction evidence="10 11">
        <text>NAD(+) + (deoxyribonucleotide)n-3'-hydroxyl + 5'-phospho-(deoxyribonucleotide)m = (deoxyribonucleotide)n+m + AMP + beta-nicotinamide D-nucleotide.</text>
        <dbReference type="EC" id="6.5.1.2"/>
    </reaction>
</comment>
<dbReference type="SMART" id="SM00532">
    <property type="entry name" value="LIGANc"/>
    <property type="match status" value="1"/>
</dbReference>
<comment type="function">
    <text evidence="1 11">DNA ligase that catalyzes the formation of phosphodiester linkages between 5'-phosphoryl and 3'-hydroxyl groups in double-stranded DNA using NAD as a coenzyme and as the energy source for the reaction. It is essential for DNA replication and repair of damaged DNA.</text>
</comment>
<dbReference type="SMART" id="SM00292">
    <property type="entry name" value="BRCT"/>
    <property type="match status" value="1"/>
</dbReference>
<dbReference type="SUPFAM" id="SSF56091">
    <property type="entry name" value="DNA ligase/mRNA capping enzyme, catalytic domain"/>
    <property type="match status" value="1"/>
</dbReference>
<organism evidence="13 14">
    <name type="scientific">Rhodanobacter humi</name>
    <dbReference type="NCBI Taxonomy" id="1888173"/>
    <lineage>
        <taxon>Bacteria</taxon>
        <taxon>Pseudomonadati</taxon>
        <taxon>Pseudomonadota</taxon>
        <taxon>Gammaproteobacteria</taxon>
        <taxon>Lysobacterales</taxon>
        <taxon>Rhodanobacteraceae</taxon>
        <taxon>Rhodanobacter</taxon>
    </lineage>
</organism>
<feature type="binding site" evidence="11">
    <location>
        <position position="150"/>
    </location>
    <ligand>
        <name>NAD(+)</name>
        <dbReference type="ChEBI" id="CHEBI:57540"/>
    </ligand>
</feature>
<comment type="cofactor">
    <cofactor evidence="11">
        <name>Mg(2+)</name>
        <dbReference type="ChEBI" id="CHEBI:18420"/>
    </cofactor>
    <cofactor evidence="11">
        <name>Mn(2+)</name>
        <dbReference type="ChEBI" id="CHEBI:29035"/>
    </cofactor>
</comment>
<dbReference type="Gene3D" id="1.10.150.20">
    <property type="entry name" value="5' to 3' exonuclease, C-terminal subdomain"/>
    <property type="match status" value="2"/>
</dbReference>
<dbReference type="InterPro" id="IPR036420">
    <property type="entry name" value="BRCT_dom_sf"/>
</dbReference>
<feature type="domain" description="BRCT" evidence="12">
    <location>
        <begin position="714"/>
        <end position="795"/>
    </location>
</feature>
<sequence>MSASPVPANSKTRAADLRERIEQANYRYHVLDDPAITDAEYDALMRELEALEAAHPELVTPDSPTRKVGARASGGFAEVRHAMPMLSLSNAFEQAGEDERTRFHEVAEFERRIEQTLHRREPVFSVEPKLDGLAISLRYEQGQFVQGATRGDGETGEDVTANLRTVRAIPLKLRGTGWPAVLEVRGEVIMLRKDFEAFNAYARAHDEKTLANPRNGAAGSLRQLDPAITAKRKLSFFAYAVGVVEGGELPPTHSATLRQLREWGFPVSPEVGTARGFDGLIAYFKRIGAKRDSLPYDIDGVVYKLDDYEGQRTMGFVARAPRWAIAHKFPAQEQTTTVEAIEIQIGRTGAATPVARLAPVQVAGVTVTNATLHNADQVARLDVRVGDTVIVRRAGDVIPEVVRVMPGLRTSHTRPWHMPAHCPVCGSALLREEGEAAFRCSGGLICAAQRKEALIHFASRRAMDIDGLGERYVDALVDFGYVHTPADLYKLTLDDFLEMKRRADERDGTTPETVKQGKVATKWAENLLDGIAASEATTLARFLFGLGIMHIGESTAKTLAAWLGRLEFVRSMPAPVLRVLPDIGGEVAASIAGFFAQPGNQQVVDALLAAGVRFGDEGEPSPKLRERLGLAVLLDMANVNKLGPKSTALLAAQYPTLQRLLAAGQAQWITAGLPQAAAINLEAYLSDASQLDALREAEAAMQRLLDVIPQAVQTVSLPLEGQTAVLTGTLPTLSRDEAKEKLEALGAKVAGSVSKKTSFVVAGAEAGSKLDKANELGVPVWDEAQLLALLAEHAV</sequence>
<evidence type="ECO:0000313" key="13">
    <source>
        <dbReference type="EMBL" id="MEY2180903.1"/>
    </source>
</evidence>
<proteinExistence type="inferred from homology"/>
<keyword evidence="4 11" id="KW-0479">Metal-binding</keyword>
<dbReference type="InterPro" id="IPR018239">
    <property type="entry name" value="DNA_ligase_AS"/>
</dbReference>
<dbReference type="PROSITE" id="PS50172">
    <property type="entry name" value="BRCT"/>
    <property type="match status" value="1"/>
</dbReference>
<keyword evidence="9 11" id="KW-0234">DNA repair</keyword>
<evidence type="ECO:0000256" key="8">
    <source>
        <dbReference type="ARBA" id="ARBA00023027"/>
    </source>
</evidence>
<dbReference type="Pfam" id="PF03120">
    <property type="entry name" value="OB_DNA_ligase"/>
    <property type="match status" value="1"/>
</dbReference>
<evidence type="ECO:0000313" key="14">
    <source>
        <dbReference type="Proteomes" id="UP001562159"/>
    </source>
</evidence>
<dbReference type="InterPro" id="IPR004149">
    <property type="entry name" value="Znf_DNAligase_C4"/>
</dbReference>
<feature type="binding site" evidence="11">
    <location>
        <position position="422"/>
    </location>
    <ligand>
        <name>Zn(2+)</name>
        <dbReference type="ChEBI" id="CHEBI:29105"/>
    </ligand>
</feature>
<dbReference type="Proteomes" id="UP001562159">
    <property type="component" value="Unassembled WGS sequence"/>
</dbReference>
<dbReference type="Gene3D" id="3.30.470.30">
    <property type="entry name" value="DNA ligase/mRNA capping enzyme"/>
    <property type="match status" value="1"/>
</dbReference>
<dbReference type="Gene3D" id="3.40.50.10190">
    <property type="entry name" value="BRCT domain"/>
    <property type="match status" value="1"/>
</dbReference>
<feature type="binding site" evidence="11">
    <location>
        <position position="446"/>
    </location>
    <ligand>
        <name>Zn(2+)</name>
        <dbReference type="ChEBI" id="CHEBI:29105"/>
    </ligand>
</feature>
<keyword evidence="3 11" id="KW-0235">DNA replication</keyword>
<feature type="binding site" evidence="11">
    <location>
        <begin position="38"/>
        <end position="42"/>
    </location>
    <ligand>
        <name>NAD(+)</name>
        <dbReference type="ChEBI" id="CHEBI:57540"/>
    </ligand>
</feature>
<dbReference type="PIRSF" id="PIRSF001604">
    <property type="entry name" value="LigA"/>
    <property type="match status" value="1"/>
</dbReference>
<comment type="caution">
    <text evidence="11">Lacks conserved residue(s) required for the propagation of feature annotation.</text>
</comment>
<evidence type="ECO:0000256" key="3">
    <source>
        <dbReference type="ARBA" id="ARBA00022705"/>
    </source>
</evidence>
<keyword evidence="5 11" id="KW-0227">DNA damage</keyword>
<name>A0ABV4AL01_9GAMM</name>
<dbReference type="Pfam" id="PF12826">
    <property type="entry name" value="HHH_2"/>
    <property type="match status" value="1"/>
</dbReference>
<evidence type="ECO:0000256" key="1">
    <source>
        <dbReference type="ARBA" id="ARBA00004067"/>
    </source>
</evidence>
<keyword evidence="7 11" id="KW-0460">Magnesium</keyword>
<keyword evidence="14" id="KW-1185">Reference proteome</keyword>
<feature type="binding site" evidence="11">
    <location>
        <begin position="87"/>
        <end position="88"/>
    </location>
    <ligand>
        <name>NAD(+)</name>
        <dbReference type="ChEBI" id="CHEBI:57540"/>
    </ligand>
</feature>
<feature type="binding site" evidence="11">
    <location>
        <position position="187"/>
    </location>
    <ligand>
        <name>NAD(+)</name>
        <dbReference type="ChEBI" id="CHEBI:57540"/>
    </ligand>
</feature>
<dbReference type="Gene3D" id="6.20.10.30">
    <property type="match status" value="1"/>
</dbReference>
<protein>
    <recommendedName>
        <fullName evidence="11">DNA ligase</fullName>
        <ecNumber evidence="11">6.5.1.2</ecNumber>
    </recommendedName>
    <alternativeName>
        <fullName evidence="11">Polydeoxyribonucleotide synthase [NAD(+)]</fullName>
    </alternativeName>
</protein>
<dbReference type="CDD" id="cd00114">
    <property type="entry name" value="LIGANc"/>
    <property type="match status" value="1"/>
</dbReference>
<dbReference type="InterPro" id="IPR004150">
    <property type="entry name" value="NAD_DNA_ligase_OB"/>
</dbReference>
<evidence type="ECO:0000256" key="6">
    <source>
        <dbReference type="ARBA" id="ARBA00022833"/>
    </source>
</evidence>
<evidence type="ECO:0000256" key="4">
    <source>
        <dbReference type="ARBA" id="ARBA00022723"/>
    </source>
</evidence>
<dbReference type="Gene3D" id="2.40.50.140">
    <property type="entry name" value="Nucleic acid-binding proteins"/>
    <property type="match status" value="1"/>
</dbReference>
<evidence type="ECO:0000256" key="10">
    <source>
        <dbReference type="ARBA" id="ARBA00034005"/>
    </source>
</evidence>
<evidence type="ECO:0000256" key="11">
    <source>
        <dbReference type="HAMAP-Rule" id="MF_01588"/>
    </source>
</evidence>
<keyword evidence="6 11" id="KW-0862">Zinc</keyword>
<feature type="binding site" evidence="11">
    <location>
        <position position="127"/>
    </location>
    <ligand>
        <name>NAD(+)</name>
        <dbReference type="ChEBI" id="CHEBI:57540"/>
    </ligand>
</feature>
<dbReference type="SUPFAM" id="SSF50249">
    <property type="entry name" value="Nucleic acid-binding proteins"/>
    <property type="match status" value="1"/>
</dbReference>
<dbReference type="EMBL" id="JBGBPY010000001">
    <property type="protein sequence ID" value="MEY2180903.1"/>
    <property type="molecule type" value="Genomic_DNA"/>
</dbReference>
<dbReference type="NCBIfam" id="TIGR00575">
    <property type="entry name" value="dnlj"/>
    <property type="match status" value="1"/>
</dbReference>
<evidence type="ECO:0000259" key="12">
    <source>
        <dbReference type="PROSITE" id="PS50172"/>
    </source>
</evidence>
<dbReference type="PROSITE" id="PS01055">
    <property type="entry name" value="DNA_LIGASE_N1"/>
    <property type="match status" value="1"/>
</dbReference>
<dbReference type="Gene3D" id="1.10.287.610">
    <property type="entry name" value="Helix hairpin bin"/>
    <property type="match status" value="1"/>
</dbReference>
<dbReference type="InterPro" id="IPR010994">
    <property type="entry name" value="RuvA_2-like"/>
</dbReference>
<feature type="binding site" evidence="11">
    <location>
        <position position="328"/>
    </location>
    <ligand>
        <name>NAD(+)</name>
        <dbReference type="ChEBI" id="CHEBI:57540"/>
    </ligand>
</feature>
<comment type="caution">
    <text evidence="13">The sequence shown here is derived from an EMBL/GenBank/DDBJ whole genome shotgun (WGS) entry which is preliminary data.</text>
</comment>
<dbReference type="NCBIfam" id="NF005932">
    <property type="entry name" value="PRK07956.1"/>
    <property type="match status" value="1"/>
</dbReference>
<dbReference type="InterPro" id="IPR041663">
    <property type="entry name" value="DisA/LigA_HHH"/>
</dbReference>
<evidence type="ECO:0000256" key="2">
    <source>
        <dbReference type="ARBA" id="ARBA00022598"/>
    </source>
</evidence>
<evidence type="ECO:0000256" key="7">
    <source>
        <dbReference type="ARBA" id="ARBA00022842"/>
    </source>
</evidence>
<gene>
    <name evidence="11 13" type="primary">ligA</name>
    <name evidence="13" type="ORF">AB7878_00570</name>
</gene>
<dbReference type="InterPro" id="IPR013840">
    <property type="entry name" value="DNAligase_N"/>
</dbReference>
<dbReference type="Pfam" id="PF01653">
    <property type="entry name" value="DNA_ligase_aden"/>
    <property type="match status" value="1"/>
</dbReference>
<dbReference type="InterPro" id="IPR001679">
    <property type="entry name" value="DNA_ligase"/>
</dbReference>
<dbReference type="PANTHER" id="PTHR23389:SF9">
    <property type="entry name" value="DNA LIGASE"/>
    <property type="match status" value="1"/>
</dbReference>
<reference evidence="13 14" key="1">
    <citation type="submission" date="2024-07" db="EMBL/GenBank/DDBJ databases">
        <title>Molecular mechanisms and environmental adaptations of flagellar loss and biofilm growth of Rhodanobacter under environmental stress.</title>
        <authorList>
            <person name="Chen M."/>
        </authorList>
    </citation>
    <scope>NUCLEOTIDE SEQUENCE [LARGE SCALE GENOMIC DNA]</scope>
    <source>
        <strain evidence="13 14">RS22</strain>
    </source>
</reference>
<dbReference type="SUPFAM" id="SSF52113">
    <property type="entry name" value="BRCT domain"/>
    <property type="match status" value="1"/>
</dbReference>
<dbReference type="EC" id="6.5.1.2" evidence="11"/>
<comment type="similarity">
    <text evidence="11">Belongs to the NAD-dependent DNA ligase family. LigA subfamily.</text>
</comment>
<dbReference type="GO" id="GO:0003911">
    <property type="term" value="F:DNA ligase (NAD+) activity"/>
    <property type="evidence" value="ECO:0007669"/>
    <property type="project" value="UniProtKB-EC"/>
</dbReference>
<dbReference type="PANTHER" id="PTHR23389">
    <property type="entry name" value="CHROMOSOME TRANSMISSION FIDELITY FACTOR 18"/>
    <property type="match status" value="1"/>
</dbReference>
<dbReference type="InterPro" id="IPR001357">
    <property type="entry name" value="BRCT_dom"/>
</dbReference>
<dbReference type="InterPro" id="IPR012340">
    <property type="entry name" value="NA-bd_OB-fold"/>
</dbReference>
<dbReference type="SUPFAM" id="SSF47781">
    <property type="entry name" value="RuvA domain 2-like"/>
    <property type="match status" value="1"/>
</dbReference>
<feature type="binding site" evidence="11">
    <location>
        <position position="304"/>
    </location>
    <ligand>
        <name>NAD(+)</name>
        <dbReference type="ChEBI" id="CHEBI:57540"/>
    </ligand>
</feature>
<feature type="binding site" evidence="11">
    <location>
        <position position="425"/>
    </location>
    <ligand>
        <name>Zn(2+)</name>
        <dbReference type="ChEBI" id="CHEBI:29105"/>
    </ligand>
</feature>
<accession>A0ABV4AL01</accession>
<feature type="active site" description="N6-AMP-lysine intermediate" evidence="11">
    <location>
        <position position="129"/>
    </location>
</feature>
<evidence type="ECO:0000256" key="5">
    <source>
        <dbReference type="ARBA" id="ARBA00022763"/>
    </source>
</evidence>
<dbReference type="HAMAP" id="MF_01588">
    <property type="entry name" value="DNA_ligase_A"/>
    <property type="match status" value="1"/>
</dbReference>
<dbReference type="Pfam" id="PF03119">
    <property type="entry name" value="DNA_ligase_ZBD"/>
    <property type="match status" value="1"/>
</dbReference>
<dbReference type="CDD" id="cd17748">
    <property type="entry name" value="BRCT_DNA_ligase_like"/>
    <property type="match status" value="1"/>
</dbReference>
<dbReference type="Pfam" id="PF00533">
    <property type="entry name" value="BRCT"/>
    <property type="match status" value="1"/>
</dbReference>